<dbReference type="Pfam" id="PF13231">
    <property type="entry name" value="PMT_2"/>
    <property type="match status" value="1"/>
</dbReference>
<proteinExistence type="predicted"/>
<feature type="transmembrane region" description="Helical" evidence="8">
    <location>
        <begin position="332"/>
        <end position="350"/>
    </location>
</feature>
<dbReference type="PANTHER" id="PTHR33908:SF3">
    <property type="entry name" value="UNDECAPRENYL PHOSPHATE-ALPHA-4-AMINO-4-DEOXY-L-ARABINOSE ARABINOSYL TRANSFERASE"/>
    <property type="match status" value="1"/>
</dbReference>
<feature type="transmembrane region" description="Helical" evidence="8">
    <location>
        <begin position="362"/>
        <end position="380"/>
    </location>
</feature>
<evidence type="ECO:0000256" key="6">
    <source>
        <dbReference type="ARBA" id="ARBA00022989"/>
    </source>
</evidence>
<feature type="transmembrane region" description="Helical" evidence="8">
    <location>
        <begin position="268"/>
        <end position="286"/>
    </location>
</feature>
<keyword evidence="5 8" id="KW-0812">Transmembrane</keyword>
<feature type="domain" description="Aminoarabinose transferase C-terminal" evidence="10">
    <location>
        <begin position="456"/>
        <end position="558"/>
    </location>
</feature>
<dbReference type="Proteomes" id="UP000177515">
    <property type="component" value="Chromosome 2"/>
</dbReference>
<feature type="transmembrane region" description="Helical" evidence="8">
    <location>
        <begin position="395"/>
        <end position="414"/>
    </location>
</feature>
<evidence type="ECO:0000256" key="7">
    <source>
        <dbReference type="ARBA" id="ARBA00023136"/>
    </source>
</evidence>
<keyword evidence="7 8" id="KW-0472">Membrane</keyword>
<keyword evidence="4 11" id="KW-0808">Transferase</keyword>
<evidence type="ECO:0000259" key="10">
    <source>
        <dbReference type="Pfam" id="PF18583"/>
    </source>
</evidence>
<comment type="subcellular location">
    <subcellularLocation>
        <location evidence="1">Cell membrane</location>
        <topology evidence="1">Multi-pass membrane protein</topology>
    </subcellularLocation>
</comment>
<accession>A0ABN4TWY0</accession>
<feature type="transmembrane region" description="Helical" evidence="8">
    <location>
        <begin position="174"/>
        <end position="207"/>
    </location>
</feature>
<feature type="transmembrane region" description="Helical" evidence="8">
    <location>
        <begin position="421"/>
        <end position="442"/>
    </location>
</feature>
<dbReference type="RefSeq" id="WP_071020016.1">
    <property type="nucleotide sequence ID" value="NZ_CP017755.1"/>
</dbReference>
<feature type="domain" description="Glycosyltransferase RgtA/B/C/D-like" evidence="9">
    <location>
        <begin position="71"/>
        <end position="234"/>
    </location>
</feature>
<gene>
    <name evidence="11" type="ORF">BKK80_27535</name>
</gene>
<feature type="transmembrane region" description="Helical" evidence="8">
    <location>
        <begin position="118"/>
        <end position="138"/>
    </location>
</feature>
<keyword evidence="6 8" id="KW-1133">Transmembrane helix</keyword>
<dbReference type="PANTHER" id="PTHR33908">
    <property type="entry name" value="MANNOSYLTRANSFERASE YKCB-RELATED"/>
    <property type="match status" value="1"/>
</dbReference>
<evidence type="ECO:0000313" key="12">
    <source>
        <dbReference type="Proteomes" id="UP000177515"/>
    </source>
</evidence>
<dbReference type="Pfam" id="PF18583">
    <property type="entry name" value="Arnt_C"/>
    <property type="match status" value="1"/>
</dbReference>
<sequence>MRSSSTSRYAGLPVAAIALVSLFILLVWFGTLDARHLLRSDEGRYAEIAREMFASGDWVTIRYNDLKYFEKPPFHMWVTALTYTLFGLGDWQARLCVALSGMIGLVASMMASTRWFGARAGLLTGLVLVAAPMWSVAAHFNSLDMTLSGAMACVLAFMLLAQHPDASPAARRGWMWACWLAMGVAILTKGLVGIALPGLVLVLYTLISRDFALWRRIHLFSGIALMLVVTVPWFWLVSERNPEFPQFFFIHEHWQRYTSKVHSRSGPVYYFVPLLIAGFLPWLGLFPRMWQVVRGEGQALRSGARPFRPALLTAIWAIAIFVFFSLSDSKLPGYIVPIFPALGILAGSALEHITERSWRRQMLAMAVICAIGLAASPYVATLNSDNTPNALYRPFAVWVGAAFVALLAGIWLSYRVLRRRGVFASVVTYSVAMFCGFTIALLGHEVMGRKSSGADMVPAIKAVLTDDMPLYGVRMLDHTLPFYLQHTLVMVEAPDELDFGTKQEPQKWVPTLDGFVAKWQDGQHAMAIMGADTYEHLRQRHVTMYKIAQDTRRVVVSNFAPPGQAQAAPAASVEPAASAPQ</sequence>
<evidence type="ECO:0000259" key="9">
    <source>
        <dbReference type="Pfam" id="PF13231"/>
    </source>
</evidence>
<evidence type="ECO:0000256" key="4">
    <source>
        <dbReference type="ARBA" id="ARBA00022679"/>
    </source>
</evidence>
<name>A0ABN4TWY0_9BURK</name>
<dbReference type="InterPro" id="IPR040845">
    <property type="entry name" value="Arnt_C"/>
</dbReference>
<organism evidence="11 12">
    <name type="scientific">Cupriavidus malaysiensis</name>
    <dbReference type="NCBI Taxonomy" id="367825"/>
    <lineage>
        <taxon>Bacteria</taxon>
        <taxon>Pseudomonadati</taxon>
        <taxon>Pseudomonadota</taxon>
        <taxon>Betaproteobacteria</taxon>
        <taxon>Burkholderiales</taxon>
        <taxon>Burkholderiaceae</taxon>
        <taxon>Cupriavidus</taxon>
    </lineage>
</organism>
<dbReference type="GO" id="GO:0016740">
    <property type="term" value="F:transferase activity"/>
    <property type="evidence" value="ECO:0007669"/>
    <property type="project" value="UniProtKB-KW"/>
</dbReference>
<protein>
    <submittedName>
        <fullName evidence="11">4-amino-4-deoxy-L-arabinose transferase</fullName>
    </submittedName>
</protein>
<evidence type="ECO:0000256" key="3">
    <source>
        <dbReference type="ARBA" id="ARBA00022676"/>
    </source>
</evidence>
<evidence type="ECO:0000256" key="1">
    <source>
        <dbReference type="ARBA" id="ARBA00004651"/>
    </source>
</evidence>
<evidence type="ECO:0000313" key="11">
    <source>
        <dbReference type="EMBL" id="AOZ09505.1"/>
    </source>
</evidence>
<dbReference type="EMBL" id="CP017755">
    <property type="protein sequence ID" value="AOZ09505.1"/>
    <property type="molecule type" value="Genomic_DNA"/>
</dbReference>
<reference evidence="11 12" key="1">
    <citation type="submission" date="2016-10" db="EMBL/GenBank/DDBJ databases">
        <title>Complete genome sequences of three Cupriavidus strains isolated from various Malaysian environments.</title>
        <authorList>
            <person name="Abdullah A.A.-A."/>
            <person name="Shafie N.A.H."/>
            <person name="Lau N.S."/>
        </authorList>
    </citation>
    <scope>NUCLEOTIDE SEQUENCE [LARGE SCALE GENOMIC DNA]</scope>
    <source>
        <strain evidence="11 12">USMAA1020</strain>
    </source>
</reference>
<keyword evidence="2" id="KW-1003">Cell membrane</keyword>
<feature type="transmembrane region" description="Helical" evidence="8">
    <location>
        <begin position="12"/>
        <end position="31"/>
    </location>
</feature>
<keyword evidence="3" id="KW-0328">Glycosyltransferase</keyword>
<feature type="transmembrane region" description="Helical" evidence="8">
    <location>
        <begin position="219"/>
        <end position="237"/>
    </location>
</feature>
<evidence type="ECO:0000256" key="2">
    <source>
        <dbReference type="ARBA" id="ARBA00022475"/>
    </source>
</evidence>
<evidence type="ECO:0000256" key="8">
    <source>
        <dbReference type="SAM" id="Phobius"/>
    </source>
</evidence>
<dbReference type="InterPro" id="IPR038731">
    <property type="entry name" value="RgtA/B/C-like"/>
</dbReference>
<keyword evidence="12" id="KW-1185">Reference proteome</keyword>
<feature type="transmembrane region" description="Helical" evidence="8">
    <location>
        <begin position="95"/>
        <end position="112"/>
    </location>
</feature>
<feature type="transmembrane region" description="Helical" evidence="8">
    <location>
        <begin position="307"/>
        <end position="326"/>
    </location>
</feature>
<dbReference type="InterPro" id="IPR050297">
    <property type="entry name" value="LipidA_mod_glycosyltrf_83"/>
</dbReference>
<evidence type="ECO:0000256" key="5">
    <source>
        <dbReference type="ARBA" id="ARBA00022692"/>
    </source>
</evidence>